<sequence>MALMRSRYTANVLGQWNHLWATWHPRTRPNVVDSTGIEWTGLTILATENGHPGDTTGVVEFRATYRSGGHDDVLHEVSRFQRRAGRWMYVDGDVD</sequence>
<evidence type="ECO:0000259" key="1">
    <source>
        <dbReference type="Pfam" id="PF17775"/>
    </source>
</evidence>
<dbReference type="Proteomes" id="UP000005332">
    <property type="component" value="Unassembled WGS sequence"/>
</dbReference>
<dbReference type="InterPro" id="IPR048469">
    <property type="entry name" value="YchJ-like_M"/>
</dbReference>
<dbReference type="AlphaFoldDB" id="G4CVT0"/>
<dbReference type="EMBL" id="AGBA01000007">
    <property type="protein sequence ID" value="EGY78468.1"/>
    <property type="molecule type" value="Genomic_DNA"/>
</dbReference>
<keyword evidence="3" id="KW-1185">Reference proteome</keyword>
<comment type="caution">
    <text evidence="2">The sequence shown here is derived from an EMBL/GenBank/DDBJ whole genome shotgun (WGS) entry which is preliminary data.</text>
</comment>
<dbReference type="HOGENOM" id="CLU_099590_2_2_11"/>
<dbReference type="SUPFAM" id="SSF54427">
    <property type="entry name" value="NTF2-like"/>
    <property type="match status" value="1"/>
</dbReference>
<organism evidence="2 3">
    <name type="scientific">Cutibacterium avidum ATCC 25577</name>
    <dbReference type="NCBI Taxonomy" id="997355"/>
    <lineage>
        <taxon>Bacteria</taxon>
        <taxon>Bacillati</taxon>
        <taxon>Actinomycetota</taxon>
        <taxon>Actinomycetes</taxon>
        <taxon>Propionibacteriales</taxon>
        <taxon>Propionibacteriaceae</taxon>
        <taxon>Cutibacterium</taxon>
    </lineage>
</organism>
<protein>
    <submittedName>
        <fullName evidence="2">SEC-C domain protein</fullName>
    </submittedName>
</protein>
<reference evidence="2 3" key="1">
    <citation type="submission" date="2011-06" db="EMBL/GenBank/DDBJ databases">
        <authorList>
            <person name="Muzny D."/>
            <person name="Qin X."/>
            <person name="Deng J."/>
            <person name="Jiang H."/>
            <person name="Liu Y."/>
            <person name="Qu J."/>
            <person name="Song X.-Z."/>
            <person name="Zhang L."/>
            <person name="Thornton R."/>
            <person name="Coyle M."/>
            <person name="Francisco L."/>
            <person name="Jackson L."/>
            <person name="Javaid M."/>
            <person name="Korchina V."/>
            <person name="Kovar C."/>
            <person name="Mata R."/>
            <person name="Mathew T."/>
            <person name="Ngo R."/>
            <person name="Nguyen L."/>
            <person name="Nguyen N."/>
            <person name="Okwuonu G."/>
            <person name="Ongeri F."/>
            <person name="Pham C."/>
            <person name="Simmons D."/>
            <person name="Wilczek-Boney K."/>
            <person name="Hale W."/>
            <person name="Jakkamsetti A."/>
            <person name="Pham P."/>
            <person name="Ruth R."/>
            <person name="San Lucas F."/>
            <person name="Warren J."/>
            <person name="Zhang J."/>
            <person name="Zhao Z."/>
            <person name="Zhou C."/>
            <person name="Zhu D."/>
            <person name="Lee S."/>
            <person name="Bess C."/>
            <person name="Blankenburg K."/>
            <person name="Forbes L."/>
            <person name="Fu Q."/>
            <person name="Gubbala S."/>
            <person name="Hirani K."/>
            <person name="Jayaseelan J.C."/>
            <person name="Lara F."/>
            <person name="Munidasa M."/>
            <person name="Palculict T."/>
            <person name="Patil S."/>
            <person name="Pu L.-L."/>
            <person name="Saada N."/>
            <person name="Tang L."/>
            <person name="Weissenberger G."/>
            <person name="Zhu Y."/>
            <person name="Hemphill L."/>
            <person name="Shang Y."/>
            <person name="Youmans B."/>
            <person name="Ayvaz T."/>
            <person name="Ross M."/>
            <person name="Santibanez J."/>
            <person name="Aqrawi P."/>
            <person name="Gross S."/>
            <person name="Joshi V."/>
            <person name="Fowler G."/>
            <person name="Nazareth L."/>
            <person name="Reid J."/>
            <person name="Worley K."/>
            <person name="Petrosino J."/>
            <person name="Highlander S."/>
            <person name="Gibbs R."/>
        </authorList>
    </citation>
    <scope>NUCLEOTIDE SEQUENCE [LARGE SCALE GENOMIC DNA]</scope>
    <source>
        <strain evidence="2 3">ATCC 25577</strain>
    </source>
</reference>
<dbReference type="InterPro" id="IPR032710">
    <property type="entry name" value="NTF2-like_dom_sf"/>
</dbReference>
<feature type="domain" description="YchJ-like middle NTF2-like" evidence="1">
    <location>
        <begin position="2"/>
        <end position="92"/>
    </location>
</feature>
<dbReference type="PATRIC" id="fig|997355.3.peg.622"/>
<name>G4CVT0_9ACTN</name>
<dbReference type="Pfam" id="PF17775">
    <property type="entry name" value="YchJ_M-like"/>
    <property type="match status" value="1"/>
</dbReference>
<evidence type="ECO:0000313" key="3">
    <source>
        <dbReference type="Proteomes" id="UP000005332"/>
    </source>
</evidence>
<accession>G4CVT0</accession>
<evidence type="ECO:0000313" key="2">
    <source>
        <dbReference type="EMBL" id="EGY78468.1"/>
    </source>
</evidence>
<proteinExistence type="predicted"/>
<dbReference type="Gene3D" id="3.10.450.50">
    <property type="match status" value="1"/>
</dbReference>
<gene>
    <name evidence="2" type="ORF">HMPREF9153_0637</name>
</gene>